<dbReference type="InterPro" id="IPR050483">
    <property type="entry name" value="CoA-transferase_III_domain"/>
</dbReference>
<dbReference type="InterPro" id="IPR023606">
    <property type="entry name" value="CoA-Trfase_III_dom_1_sf"/>
</dbReference>
<dbReference type="Proteomes" id="UP000716004">
    <property type="component" value="Unassembled WGS sequence"/>
</dbReference>
<dbReference type="GO" id="GO:0008410">
    <property type="term" value="F:CoA-transferase activity"/>
    <property type="evidence" value="ECO:0007669"/>
    <property type="project" value="TreeGrafter"/>
</dbReference>
<dbReference type="Gene3D" id="3.40.50.10540">
    <property type="entry name" value="Crotonobetainyl-coa:carnitine coa-transferase, domain 1"/>
    <property type="match status" value="1"/>
</dbReference>
<dbReference type="EMBL" id="JAHEAC010000091">
    <property type="protein sequence ID" value="MBX8644719.1"/>
    <property type="molecule type" value="Genomic_DNA"/>
</dbReference>
<dbReference type="InterPro" id="IPR044855">
    <property type="entry name" value="CoA-Trfase_III_dom3_sf"/>
</dbReference>
<gene>
    <name evidence="2" type="ORF">J9259_06290</name>
    <name evidence="3" type="ORF">KIY12_08370</name>
</gene>
<dbReference type="Gene3D" id="3.30.1540.10">
    <property type="entry name" value="formyl-coa transferase, domain 3"/>
    <property type="match status" value="1"/>
</dbReference>
<protein>
    <submittedName>
        <fullName evidence="3">CoA transferase</fullName>
    </submittedName>
</protein>
<dbReference type="PANTHER" id="PTHR48207:SF3">
    <property type="entry name" value="SUCCINATE--HYDROXYMETHYLGLUTARATE COA-TRANSFERASE"/>
    <property type="match status" value="1"/>
</dbReference>
<sequence length="407" mass="44459">MEESQERDEGRGVRGALDGIRVIDFTRAMSGPFCTMLLGDLGADIVKVESAEGDDTRRWIPPEVGGMSTYFLSANRNKRSISIDLSSAEAREIVRRLVLRSDVIIENFRPGVAERLKIDYGTLSGIRKDVVYCSISGFGQDGPYRDRPGFDLTILALSGLMSLTGEPAGAPVKFGVPVTDINAGLFAAISILSALFHRERTGIGQYIDISMLDCSVLTLTHQALAYFATGVNPQRMGSAHPSIAPYQVYRTADGYVSVAVGSEKLWESFCSAIGMPELLNDPMFRRNSDRIANIGQLNSVLEAKFRSEPADRILKMLESAGIPAARINSVGDALKDPQVAYRGMISQFSHHAYGNIKSPGTPFRMSETPGRLRYAPPVLGEHTQEILSEIGYKPEDIKTLYNSGAVR</sequence>
<dbReference type="AlphaFoldDB" id="A0A8J7YXJ2"/>
<name>A0A8J7YXJ2_9ARCH</name>
<evidence type="ECO:0000313" key="4">
    <source>
        <dbReference type="Proteomes" id="UP000750197"/>
    </source>
</evidence>
<evidence type="ECO:0000313" key="2">
    <source>
        <dbReference type="EMBL" id="MBX8632108.1"/>
    </source>
</evidence>
<dbReference type="PANTHER" id="PTHR48207">
    <property type="entry name" value="SUCCINATE--HYDROXYMETHYLGLUTARATE COA-TRANSFERASE"/>
    <property type="match status" value="1"/>
</dbReference>
<dbReference type="SUPFAM" id="SSF89796">
    <property type="entry name" value="CoA-transferase family III (CaiB/BaiF)"/>
    <property type="match status" value="1"/>
</dbReference>
<evidence type="ECO:0000313" key="3">
    <source>
        <dbReference type="EMBL" id="MBX8644719.1"/>
    </source>
</evidence>
<comment type="caution">
    <text evidence="3">The sequence shown here is derived from an EMBL/GenBank/DDBJ whole genome shotgun (WGS) entry which is preliminary data.</text>
</comment>
<organism evidence="3 4">
    <name type="scientific">Candidatus Sysuiplasma superficiale</name>
    <dbReference type="NCBI Taxonomy" id="2823368"/>
    <lineage>
        <taxon>Archaea</taxon>
        <taxon>Methanobacteriati</taxon>
        <taxon>Thermoplasmatota</taxon>
        <taxon>Thermoplasmata</taxon>
        <taxon>Candidatus Sysuiplasmatales</taxon>
        <taxon>Candidatus Sysuiplasmataceae</taxon>
        <taxon>Candidatus Sysuiplasma</taxon>
    </lineage>
</organism>
<dbReference type="Proteomes" id="UP000750197">
    <property type="component" value="Unassembled WGS sequence"/>
</dbReference>
<dbReference type="EMBL" id="JAGVSJ010000014">
    <property type="protein sequence ID" value="MBX8632108.1"/>
    <property type="molecule type" value="Genomic_DNA"/>
</dbReference>
<accession>A0A8J7YXJ2</accession>
<dbReference type="Pfam" id="PF02515">
    <property type="entry name" value="CoA_transf_3"/>
    <property type="match status" value="1"/>
</dbReference>
<proteinExistence type="predicted"/>
<dbReference type="InterPro" id="IPR003673">
    <property type="entry name" value="CoA-Trfase_fam_III"/>
</dbReference>
<evidence type="ECO:0000256" key="1">
    <source>
        <dbReference type="ARBA" id="ARBA00022679"/>
    </source>
</evidence>
<reference evidence="3" key="1">
    <citation type="submission" date="2021-05" db="EMBL/GenBank/DDBJ databases">
        <title>Genomic insights into ecological role and evolution of a novel Thermoplasmata order Candidatus Sysuiplasmatales.</title>
        <authorList>
            <person name="Yuan Y."/>
        </authorList>
    </citation>
    <scope>NUCLEOTIDE SEQUENCE</scope>
    <source>
        <strain evidence="3">TUT19-bin139</strain>
        <strain evidence="2">YP2-bin.285</strain>
    </source>
</reference>
<keyword evidence="1 3" id="KW-0808">Transferase</keyword>